<dbReference type="Pfam" id="PF08240">
    <property type="entry name" value="ADH_N"/>
    <property type="match status" value="1"/>
</dbReference>
<dbReference type="Proteomes" id="UP000712673">
    <property type="component" value="Unassembled WGS sequence"/>
</dbReference>
<evidence type="ECO:0000313" key="4">
    <source>
        <dbReference type="Proteomes" id="UP000712673"/>
    </source>
</evidence>
<dbReference type="PANTHER" id="PTHR44054:SF1">
    <property type="entry name" value="SYNAPTIC VESICLE MEMBRANE PROTEIN VAT-1 HOMOLOG"/>
    <property type="match status" value="1"/>
</dbReference>
<dbReference type="SMART" id="SM00829">
    <property type="entry name" value="PKS_ER"/>
    <property type="match status" value="1"/>
</dbReference>
<dbReference type="Gene3D" id="3.90.180.10">
    <property type="entry name" value="Medium-chain alcohol dehydrogenases, catalytic domain"/>
    <property type="match status" value="1"/>
</dbReference>
<dbReference type="EMBL" id="VGLS01000251">
    <property type="protein sequence ID" value="MBM3224058.1"/>
    <property type="molecule type" value="Genomic_DNA"/>
</dbReference>
<dbReference type="InterPro" id="IPR002364">
    <property type="entry name" value="Quin_OxRdtase/zeta-crystal_CS"/>
</dbReference>
<dbReference type="Pfam" id="PF13602">
    <property type="entry name" value="ADH_zinc_N_2"/>
    <property type="match status" value="1"/>
</dbReference>
<dbReference type="InterPro" id="IPR013154">
    <property type="entry name" value="ADH-like_N"/>
</dbReference>
<keyword evidence="1" id="KW-0560">Oxidoreductase</keyword>
<gene>
    <name evidence="3" type="ORF">FJZ47_09680</name>
</gene>
<protein>
    <submittedName>
        <fullName evidence="3">Zinc-binding dehydrogenase</fullName>
    </submittedName>
</protein>
<dbReference type="GO" id="GO:0016491">
    <property type="term" value="F:oxidoreductase activity"/>
    <property type="evidence" value="ECO:0007669"/>
    <property type="project" value="UniProtKB-KW"/>
</dbReference>
<proteinExistence type="predicted"/>
<evidence type="ECO:0000256" key="1">
    <source>
        <dbReference type="ARBA" id="ARBA00023002"/>
    </source>
</evidence>
<dbReference type="InterPro" id="IPR052100">
    <property type="entry name" value="SV-ATPase_mito-regulator"/>
</dbReference>
<organism evidence="3 4">
    <name type="scientific">Tectimicrobiota bacterium</name>
    <dbReference type="NCBI Taxonomy" id="2528274"/>
    <lineage>
        <taxon>Bacteria</taxon>
        <taxon>Pseudomonadati</taxon>
        <taxon>Nitrospinota/Tectimicrobiota group</taxon>
        <taxon>Candidatus Tectimicrobiota</taxon>
    </lineage>
</organism>
<comment type="caution">
    <text evidence="3">The sequence shown here is derived from an EMBL/GenBank/DDBJ whole genome shotgun (WGS) entry which is preliminary data.</text>
</comment>
<dbReference type="SUPFAM" id="SSF51735">
    <property type="entry name" value="NAD(P)-binding Rossmann-fold domains"/>
    <property type="match status" value="1"/>
</dbReference>
<sequence>MRQMCILQHGPPEVLTLQGAPDPPVTSGTVGIAVRAIGVNFADVLARQGLYPDCPKPPVVVGYEVAGVVEAVGEGVTDIAPGQPVLALTRFGGYAERVVVPTAQVFALPPTMPFPVAASLPVNYLTAHLMLYTCGHLHSGERVLIHGAAGGVGLAAVQLARLRQAEIYGTASAAKHAILHEHGVQHTIDYYHHDIPTVIHGLTGGRGVDIVLDPLGGRSFAQSYAVLAPLGRLIVFGVSRMSSGFRRNPFVALWHLLRTPRFHPLRLMQENKAVIGIHLGRLWGQTALMRDTMQAILHLYTQGQIAPVIAKTFPLAAAPAAHRYLQERRNVGKVVLTIDP</sequence>
<name>A0A937VZK2_UNCTE</name>
<reference evidence="3" key="1">
    <citation type="submission" date="2019-03" db="EMBL/GenBank/DDBJ databases">
        <title>Lake Tanganyika Metagenome-Assembled Genomes (MAGs).</title>
        <authorList>
            <person name="Tran P."/>
        </authorList>
    </citation>
    <scope>NUCLEOTIDE SEQUENCE</scope>
    <source>
        <strain evidence="3">K_DeepCast_65m_m2_066</strain>
    </source>
</reference>
<dbReference type="Gene3D" id="3.40.50.720">
    <property type="entry name" value="NAD(P)-binding Rossmann-like Domain"/>
    <property type="match status" value="1"/>
</dbReference>
<accession>A0A937VZK2</accession>
<feature type="domain" description="Enoyl reductase (ER)" evidence="2">
    <location>
        <begin position="10"/>
        <end position="336"/>
    </location>
</feature>
<dbReference type="PANTHER" id="PTHR44054">
    <property type="entry name" value="SYNAPTIC VESICLE MEMBRANE PROTEIN VAT-1 HOMOLOG-LIKE"/>
    <property type="match status" value="1"/>
</dbReference>
<dbReference type="InterPro" id="IPR011032">
    <property type="entry name" value="GroES-like_sf"/>
</dbReference>
<dbReference type="SUPFAM" id="SSF50129">
    <property type="entry name" value="GroES-like"/>
    <property type="match status" value="1"/>
</dbReference>
<evidence type="ECO:0000313" key="3">
    <source>
        <dbReference type="EMBL" id="MBM3224058.1"/>
    </source>
</evidence>
<dbReference type="GO" id="GO:0008270">
    <property type="term" value="F:zinc ion binding"/>
    <property type="evidence" value="ECO:0007669"/>
    <property type="project" value="InterPro"/>
</dbReference>
<dbReference type="PROSITE" id="PS01162">
    <property type="entry name" value="QOR_ZETA_CRYSTAL"/>
    <property type="match status" value="1"/>
</dbReference>
<dbReference type="InterPro" id="IPR036291">
    <property type="entry name" value="NAD(P)-bd_dom_sf"/>
</dbReference>
<evidence type="ECO:0000259" key="2">
    <source>
        <dbReference type="SMART" id="SM00829"/>
    </source>
</evidence>
<dbReference type="InterPro" id="IPR020843">
    <property type="entry name" value="ER"/>
</dbReference>
<dbReference type="AlphaFoldDB" id="A0A937VZK2"/>